<organism evidence="2 3">
    <name type="scientific">Ovis aries</name>
    <name type="common">Sheep</name>
    <dbReference type="NCBI Taxonomy" id="9940"/>
    <lineage>
        <taxon>Eukaryota</taxon>
        <taxon>Metazoa</taxon>
        <taxon>Chordata</taxon>
        <taxon>Craniata</taxon>
        <taxon>Vertebrata</taxon>
        <taxon>Euteleostomi</taxon>
        <taxon>Mammalia</taxon>
        <taxon>Eutheria</taxon>
        <taxon>Laurasiatheria</taxon>
        <taxon>Artiodactyla</taxon>
        <taxon>Ruminantia</taxon>
        <taxon>Pecora</taxon>
        <taxon>Bovidae</taxon>
        <taxon>Caprinae</taxon>
        <taxon>Ovis</taxon>
    </lineage>
</organism>
<dbReference type="Proteomes" id="UP000664991">
    <property type="component" value="Unassembled WGS sequence"/>
</dbReference>
<accession>A0A836CSA2</accession>
<evidence type="ECO:0000313" key="2">
    <source>
        <dbReference type="EMBL" id="KAG5195759.1"/>
    </source>
</evidence>
<proteinExistence type="predicted"/>
<feature type="region of interest" description="Disordered" evidence="1">
    <location>
        <begin position="1"/>
        <end position="27"/>
    </location>
</feature>
<feature type="compositionally biased region" description="Basic residues" evidence="1">
    <location>
        <begin position="8"/>
        <end position="18"/>
    </location>
</feature>
<sequence>MEIENGKVLRRSTHQPKSRKAEARLSDDDFRFHLMSSAGPQSTVVGGARGQAGSSDSSVTSTQMARTGLPCSATTPNVQLYPEGPYLEVQQIYGTHPPYILNCKEKDISSAGILLNTLHSQHDPKSKKHRETNYWRKMTPKDLPPHDENDSLVPHYLARSGKEPVQHSSLASRYKPQQRKEAFGPAASLVRNQGPSIELHRCLRIPQTFSLAHLGFFSGPPPQTVATDGRTPSYLCEKLSGYE</sequence>
<evidence type="ECO:0000256" key="1">
    <source>
        <dbReference type="SAM" id="MobiDB-lite"/>
    </source>
</evidence>
<protein>
    <submittedName>
        <fullName evidence="2">Uncharacterized protein</fullName>
    </submittedName>
</protein>
<feature type="region of interest" description="Disordered" evidence="1">
    <location>
        <begin position="162"/>
        <end position="183"/>
    </location>
</feature>
<dbReference type="EMBL" id="JAEMGP010000023">
    <property type="protein sequence ID" value="KAG5195759.1"/>
    <property type="molecule type" value="Genomic_DNA"/>
</dbReference>
<comment type="caution">
    <text evidence="2">The sequence shown here is derived from an EMBL/GenBank/DDBJ whole genome shotgun (WGS) entry which is preliminary data.</text>
</comment>
<evidence type="ECO:0000313" key="3">
    <source>
        <dbReference type="Proteomes" id="UP000664991"/>
    </source>
</evidence>
<gene>
    <name evidence="2" type="ORF">JEQ12_012054</name>
</gene>
<name>A0A836CSA2_SHEEP</name>
<dbReference type="AlphaFoldDB" id="A0A836CSA2"/>
<reference evidence="2 3" key="1">
    <citation type="submission" date="2020-12" db="EMBL/GenBank/DDBJ databases">
        <title>De novo assembly of Tibetan sheep genome.</title>
        <authorList>
            <person name="Li X."/>
        </authorList>
    </citation>
    <scope>NUCLEOTIDE SEQUENCE [LARGE SCALE GENOMIC DNA]</scope>
    <source>
        <tissue evidence="2">Heart</tissue>
    </source>
</reference>